<keyword evidence="1" id="KW-0732">Signal</keyword>
<gene>
    <name evidence="2" type="ORF">J8380_13700</name>
</gene>
<sequence>MPTVKHVSRIKTFITVIAALSASASFADVSKKSSPNWQGSLIVEGVYFDRSTSADLNIEGMPTGGHNHGFKEGLHAGHNELGVSGNLSEKLKARVTAAITEKPKGEGGGLNTELEEFFIETQGLGNGVKAKAGRFFSDVGYQHLGQFTPR</sequence>
<dbReference type="Proteomes" id="UP000672027">
    <property type="component" value="Chromosome"/>
</dbReference>
<reference evidence="2 3" key="1">
    <citation type="submission" date="2021-04" db="EMBL/GenBank/DDBJ databases">
        <title>Genomics, taxonomy and metabolism of representatives of sulfur bacteria of the genus Thiothrix: Thiothrix fructosivorans QT, Thiothrix unzii A1T and three new species, Thiothrix subterranea sp. nov., Thiothrix litoralis sp. nov. and 'Candidatus Thiothrix anitrata' sp. nov.</title>
        <authorList>
            <person name="Ravin N.V."/>
            <person name="Smolyakov D."/>
            <person name="Rudenko T.S."/>
            <person name="Mardanov A.V."/>
            <person name="Beletsky A.V."/>
            <person name="Markov N.D."/>
            <person name="Fomenkov A.I."/>
            <person name="Roberts R.J."/>
            <person name="Karnachuk O.V."/>
            <person name="Novikov A."/>
            <person name="Grabovich M.Y."/>
        </authorList>
    </citation>
    <scope>NUCLEOTIDE SEQUENCE [LARGE SCALE GENOMIC DNA]</scope>
    <source>
        <strain evidence="2 3">A52</strain>
    </source>
</reference>
<evidence type="ECO:0008006" key="4">
    <source>
        <dbReference type="Google" id="ProtNLM"/>
    </source>
</evidence>
<feature type="signal peptide" evidence="1">
    <location>
        <begin position="1"/>
        <end position="27"/>
    </location>
</feature>
<keyword evidence="3" id="KW-1185">Reference proteome</keyword>
<dbReference type="EMBL" id="CP072800">
    <property type="protein sequence ID" value="QTR49301.1"/>
    <property type="molecule type" value="Genomic_DNA"/>
</dbReference>
<organism evidence="2 3">
    <name type="scientific">Candidatus Thiothrix anitrata</name>
    <dbReference type="NCBI Taxonomy" id="2823902"/>
    <lineage>
        <taxon>Bacteria</taxon>
        <taxon>Pseudomonadati</taxon>
        <taxon>Pseudomonadota</taxon>
        <taxon>Gammaproteobacteria</taxon>
        <taxon>Thiotrichales</taxon>
        <taxon>Thiotrichaceae</taxon>
        <taxon>Thiothrix</taxon>
    </lineage>
</organism>
<accession>A0ABX7X003</accession>
<proteinExistence type="predicted"/>
<feature type="chain" id="PRO_5047231406" description="Porin" evidence="1">
    <location>
        <begin position="28"/>
        <end position="150"/>
    </location>
</feature>
<evidence type="ECO:0000313" key="3">
    <source>
        <dbReference type="Proteomes" id="UP000672027"/>
    </source>
</evidence>
<dbReference type="RefSeq" id="WP_210226154.1">
    <property type="nucleotide sequence ID" value="NZ_CP072800.1"/>
</dbReference>
<evidence type="ECO:0000256" key="1">
    <source>
        <dbReference type="SAM" id="SignalP"/>
    </source>
</evidence>
<protein>
    <recommendedName>
        <fullName evidence="4">Porin</fullName>
    </recommendedName>
</protein>
<evidence type="ECO:0000313" key="2">
    <source>
        <dbReference type="EMBL" id="QTR49301.1"/>
    </source>
</evidence>
<name>A0ABX7X003_9GAMM</name>